<dbReference type="Gene3D" id="3.40.50.150">
    <property type="entry name" value="Vaccinia Virus protein VP39"/>
    <property type="match status" value="1"/>
</dbReference>
<dbReference type="EMBL" id="BJUA01000002">
    <property type="protein sequence ID" value="GEK16847.1"/>
    <property type="molecule type" value="Genomic_DNA"/>
</dbReference>
<accession>A0A510UQA6</accession>
<evidence type="ECO:0000256" key="3">
    <source>
        <dbReference type="ARBA" id="ARBA00022691"/>
    </source>
</evidence>
<evidence type="ECO:0000256" key="2">
    <source>
        <dbReference type="ARBA" id="ARBA00022679"/>
    </source>
</evidence>
<evidence type="ECO:0000256" key="1">
    <source>
        <dbReference type="ARBA" id="ARBA00022603"/>
    </source>
</evidence>
<dbReference type="GO" id="GO:0008757">
    <property type="term" value="F:S-adenosylmethionine-dependent methyltransferase activity"/>
    <property type="evidence" value="ECO:0007669"/>
    <property type="project" value="TreeGrafter"/>
</dbReference>
<protein>
    <submittedName>
        <fullName evidence="4">O-methyltransferase</fullName>
    </submittedName>
</protein>
<sequence length="233" mass="24681">MAQAPHVQPVPSDPDARWAQVDSYFGGLVREDPDGTATRERAAEAGLPDIAVAPNQGKLLQLLASLVGARRVLEIGTLGGYSTLWLARALPSDGSLVSLELDPKHAEVARASLTQAGVGDLVEVVVGPAVDSLGALVAAATEPFDFIFIDADKQQLARYVELSLALSRPGTAIVVDNVVRDGAVIDPEHPDDRVQGVRRMVELLTDHPRVEATVLQTVGSKGYDGFALLRVLP</sequence>
<dbReference type="SUPFAM" id="SSF53335">
    <property type="entry name" value="S-adenosyl-L-methionine-dependent methyltransferases"/>
    <property type="match status" value="1"/>
</dbReference>
<gene>
    <name evidence="4" type="ORF">CPE01_05800</name>
</gene>
<dbReference type="PANTHER" id="PTHR10509:SF14">
    <property type="entry name" value="CAFFEOYL-COA O-METHYLTRANSFERASE 3-RELATED"/>
    <property type="match status" value="1"/>
</dbReference>
<dbReference type="CDD" id="cd02440">
    <property type="entry name" value="AdoMet_MTases"/>
    <property type="match status" value="1"/>
</dbReference>
<proteinExistence type="predicted"/>
<organism evidence="4 5">
    <name type="scientific">Cellulomonas persica</name>
    <dbReference type="NCBI Taxonomy" id="76861"/>
    <lineage>
        <taxon>Bacteria</taxon>
        <taxon>Bacillati</taxon>
        <taxon>Actinomycetota</taxon>
        <taxon>Actinomycetes</taxon>
        <taxon>Micrococcales</taxon>
        <taxon>Cellulomonadaceae</taxon>
        <taxon>Cellulomonas</taxon>
    </lineage>
</organism>
<keyword evidence="2 4" id="KW-0808">Transferase</keyword>
<reference evidence="4 5" key="1">
    <citation type="submission" date="2019-07" db="EMBL/GenBank/DDBJ databases">
        <title>Whole genome shotgun sequence of Cellulomonas persica NBRC 101101.</title>
        <authorList>
            <person name="Hosoyama A."/>
            <person name="Uohara A."/>
            <person name="Ohji S."/>
            <person name="Ichikawa N."/>
        </authorList>
    </citation>
    <scope>NUCLEOTIDE SEQUENCE [LARGE SCALE GENOMIC DNA]</scope>
    <source>
        <strain evidence="4 5">NBRC 101101</strain>
    </source>
</reference>
<evidence type="ECO:0000313" key="5">
    <source>
        <dbReference type="Proteomes" id="UP000321386"/>
    </source>
</evidence>
<name>A0A510UQA6_9CELL</name>
<dbReference type="GO" id="GO:0008171">
    <property type="term" value="F:O-methyltransferase activity"/>
    <property type="evidence" value="ECO:0007669"/>
    <property type="project" value="InterPro"/>
</dbReference>
<comment type="caution">
    <text evidence="4">The sequence shown here is derived from an EMBL/GenBank/DDBJ whole genome shotgun (WGS) entry which is preliminary data.</text>
</comment>
<keyword evidence="3" id="KW-0949">S-adenosyl-L-methionine</keyword>
<dbReference type="InterPro" id="IPR029063">
    <property type="entry name" value="SAM-dependent_MTases_sf"/>
</dbReference>
<dbReference type="Proteomes" id="UP000321386">
    <property type="component" value="Unassembled WGS sequence"/>
</dbReference>
<dbReference type="PROSITE" id="PS51682">
    <property type="entry name" value="SAM_OMT_I"/>
    <property type="match status" value="1"/>
</dbReference>
<keyword evidence="5" id="KW-1185">Reference proteome</keyword>
<dbReference type="RefSeq" id="WP_222592859.1">
    <property type="nucleotide sequence ID" value="NZ_BJUA01000002.1"/>
</dbReference>
<dbReference type="InterPro" id="IPR002935">
    <property type="entry name" value="SAM_O-MeTrfase"/>
</dbReference>
<dbReference type="Pfam" id="PF01596">
    <property type="entry name" value="Methyltransf_3"/>
    <property type="match status" value="1"/>
</dbReference>
<dbReference type="AlphaFoldDB" id="A0A510UQA6"/>
<keyword evidence="1 4" id="KW-0489">Methyltransferase</keyword>
<dbReference type="PANTHER" id="PTHR10509">
    <property type="entry name" value="O-METHYLTRANSFERASE-RELATED"/>
    <property type="match status" value="1"/>
</dbReference>
<dbReference type="GO" id="GO:0032259">
    <property type="term" value="P:methylation"/>
    <property type="evidence" value="ECO:0007669"/>
    <property type="project" value="UniProtKB-KW"/>
</dbReference>
<evidence type="ECO:0000313" key="4">
    <source>
        <dbReference type="EMBL" id="GEK16847.1"/>
    </source>
</evidence>
<dbReference type="InterPro" id="IPR050362">
    <property type="entry name" value="Cation-dep_OMT"/>
</dbReference>